<feature type="region of interest" description="Disordered" evidence="1">
    <location>
        <begin position="331"/>
        <end position="364"/>
    </location>
</feature>
<feature type="compositionally biased region" description="Low complexity" evidence="1">
    <location>
        <begin position="340"/>
        <end position="350"/>
    </location>
</feature>
<dbReference type="SMART" id="SM00332">
    <property type="entry name" value="PP2Cc"/>
    <property type="match status" value="1"/>
</dbReference>
<dbReference type="Gene3D" id="3.60.40.10">
    <property type="entry name" value="PPM-type phosphatase domain"/>
    <property type="match status" value="1"/>
</dbReference>
<dbReference type="AlphaFoldDB" id="A0A939G9F7"/>
<comment type="caution">
    <text evidence="3">The sequence shown here is derived from an EMBL/GenBank/DDBJ whole genome shotgun (WGS) entry which is preliminary data.</text>
</comment>
<dbReference type="PROSITE" id="PS51746">
    <property type="entry name" value="PPM_2"/>
    <property type="match status" value="1"/>
</dbReference>
<dbReference type="InterPro" id="IPR001932">
    <property type="entry name" value="PPM-type_phosphatase-like_dom"/>
</dbReference>
<reference evidence="3 4" key="1">
    <citation type="submission" date="2021-03" db="EMBL/GenBank/DDBJ databases">
        <title>Fibrella sp. HMF5036 genome sequencing and assembly.</title>
        <authorList>
            <person name="Kang H."/>
            <person name="Kim H."/>
            <person name="Bae S."/>
            <person name="Joh K."/>
        </authorList>
    </citation>
    <scope>NUCLEOTIDE SEQUENCE [LARGE SCALE GENOMIC DNA]</scope>
    <source>
        <strain evidence="3 4">HMF5036</strain>
    </source>
</reference>
<dbReference type="GO" id="GO:0004722">
    <property type="term" value="F:protein serine/threonine phosphatase activity"/>
    <property type="evidence" value="ECO:0007669"/>
    <property type="project" value="InterPro"/>
</dbReference>
<keyword evidence="4" id="KW-1185">Reference proteome</keyword>
<organism evidence="3 4">
    <name type="scientific">Fibrella aquatilis</name>
    <dbReference type="NCBI Taxonomy" id="2817059"/>
    <lineage>
        <taxon>Bacteria</taxon>
        <taxon>Pseudomonadati</taxon>
        <taxon>Bacteroidota</taxon>
        <taxon>Cytophagia</taxon>
        <taxon>Cytophagales</taxon>
        <taxon>Spirosomataceae</taxon>
        <taxon>Fibrella</taxon>
    </lineage>
</organism>
<dbReference type="CDD" id="cd00143">
    <property type="entry name" value="PP2Cc"/>
    <property type="match status" value="1"/>
</dbReference>
<accession>A0A939G9F7</accession>
<evidence type="ECO:0000256" key="1">
    <source>
        <dbReference type="SAM" id="MobiDB-lite"/>
    </source>
</evidence>
<dbReference type="SUPFAM" id="SSF81606">
    <property type="entry name" value="PP2C-like"/>
    <property type="match status" value="1"/>
</dbReference>
<dbReference type="InterPro" id="IPR015655">
    <property type="entry name" value="PP2C"/>
</dbReference>
<dbReference type="EMBL" id="JAFMYU010000021">
    <property type="protein sequence ID" value="MBO0933673.1"/>
    <property type="molecule type" value="Genomic_DNA"/>
</dbReference>
<protein>
    <submittedName>
        <fullName evidence="3">Serine/threonine-protein phosphatase</fullName>
    </submittedName>
</protein>
<evidence type="ECO:0000313" key="4">
    <source>
        <dbReference type="Proteomes" id="UP000664795"/>
    </source>
</evidence>
<dbReference type="InterPro" id="IPR036457">
    <property type="entry name" value="PPM-type-like_dom_sf"/>
</dbReference>
<dbReference type="Pfam" id="PF13672">
    <property type="entry name" value="PP2C_2"/>
    <property type="match status" value="1"/>
</dbReference>
<sequence length="379" mass="41402">MNRVVSIYPPVGFTQQGRRDNNEDYIVPPVGRATHHDRFFVVCDGVGGAQRGEVASLIAGESLQRFAKQHADDPVDSSFVRAALLYIEAAFDRAIADEPDANLAGMSTTMTMLSLHDRGVTIAHVGDSRVYHVRDNQILHQTDDHSLVNELVRTKQITAEEAANHPRRNVITRAIQGSTNPTTATVYVTQDVAPDDYFFLCTDGVLECVSKDQLTTLLADTIQSDQEKVAAMLACCADGSRDNYSGYLIRVADVAPLTTPLIPDDEVPMVAPVMAPTVQPMAEPVPMPVLAEPEPAEMPAAPAPVATSWPVQSDIHELVEHVQEPVVDYATANGQPKTPDAVSDAASDSSFQLLAEGDSEADERWRQAENRNWFRRLFS</sequence>
<dbReference type="Proteomes" id="UP000664795">
    <property type="component" value="Unassembled WGS sequence"/>
</dbReference>
<evidence type="ECO:0000259" key="2">
    <source>
        <dbReference type="PROSITE" id="PS51746"/>
    </source>
</evidence>
<dbReference type="PANTHER" id="PTHR47992">
    <property type="entry name" value="PROTEIN PHOSPHATASE"/>
    <property type="match status" value="1"/>
</dbReference>
<gene>
    <name evidence="3" type="ORF">J2I48_21880</name>
</gene>
<proteinExistence type="predicted"/>
<feature type="domain" description="PPM-type phosphatase" evidence="2">
    <location>
        <begin position="4"/>
        <end position="251"/>
    </location>
</feature>
<dbReference type="RefSeq" id="WP_207337631.1">
    <property type="nucleotide sequence ID" value="NZ_JAFMYU010000021.1"/>
</dbReference>
<evidence type="ECO:0000313" key="3">
    <source>
        <dbReference type="EMBL" id="MBO0933673.1"/>
    </source>
</evidence>
<dbReference type="SMART" id="SM00331">
    <property type="entry name" value="PP2C_SIG"/>
    <property type="match status" value="1"/>
</dbReference>
<name>A0A939G9F7_9BACT</name>